<organism evidence="2 3">
    <name type="scientific">Anisodus tanguticus</name>
    <dbReference type="NCBI Taxonomy" id="243964"/>
    <lineage>
        <taxon>Eukaryota</taxon>
        <taxon>Viridiplantae</taxon>
        <taxon>Streptophyta</taxon>
        <taxon>Embryophyta</taxon>
        <taxon>Tracheophyta</taxon>
        <taxon>Spermatophyta</taxon>
        <taxon>Magnoliopsida</taxon>
        <taxon>eudicotyledons</taxon>
        <taxon>Gunneridae</taxon>
        <taxon>Pentapetalae</taxon>
        <taxon>asterids</taxon>
        <taxon>lamiids</taxon>
        <taxon>Solanales</taxon>
        <taxon>Solanaceae</taxon>
        <taxon>Solanoideae</taxon>
        <taxon>Hyoscyameae</taxon>
        <taxon>Anisodus</taxon>
    </lineage>
</organism>
<evidence type="ECO:0000313" key="3">
    <source>
        <dbReference type="Proteomes" id="UP001291623"/>
    </source>
</evidence>
<protein>
    <submittedName>
        <fullName evidence="2">Uncharacterized protein</fullName>
    </submittedName>
</protein>
<proteinExistence type="predicted"/>
<dbReference type="Proteomes" id="UP001291623">
    <property type="component" value="Unassembled WGS sequence"/>
</dbReference>
<keyword evidence="3" id="KW-1185">Reference proteome</keyword>
<dbReference type="EMBL" id="JAVYJV010000016">
    <property type="protein sequence ID" value="KAK4350695.1"/>
    <property type="molecule type" value="Genomic_DNA"/>
</dbReference>
<sequence length="110" mass="12391">MVVYKEVSFLAYLLVLGMFILVRATDHDDHKKCTENVVILPTGYVHVQKGVRKIPYAPIVAQATMVATIIVLTELSFVKDSLTLGSQNLVLGIVMEKLSFQNVPFRKDRR</sequence>
<comment type="caution">
    <text evidence="2">The sequence shown here is derived from an EMBL/GenBank/DDBJ whole genome shotgun (WGS) entry which is preliminary data.</text>
</comment>
<accession>A0AAE1V7S2</accession>
<feature type="signal peptide" evidence="1">
    <location>
        <begin position="1"/>
        <end position="24"/>
    </location>
</feature>
<gene>
    <name evidence="2" type="ORF">RND71_030008</name>
</gene>
<keyword evidence="1" id="KW-0732">Signal</keyword>
<reference evidence="2" key="1">
    <citation type="submission" date="2023-12" db="EMBL/GenBank/DDBJ databases">
        <title>Genome assembly of Anisodus tanguticus.</title>
        <authorList>
            <person name="Wang Y.-J."/>
        </authorList>
    </citation>
    <scope>NUCLEOTIDE SEQUENCE</scope>
    <source>
        <strain evidence="2">KB-2021</strain>
        <tissue evidence="2">Leaf</tissue>
    </source>
</reference>
<evidence type="ECO:0000313" key="2">
    <source>
        <dbReference type="EMBL" id="KAK4350695.1"/>
    </source>
</evidence>
<dbReference type="AlphaFoldDB" id="A0AAE1V7S2"/>
<feature type="chain" id="PRO_5041932988" evidence="1">
    <location>
        <begin position="25"/>
        <end position="110"/>
    </location>
</feature>
<name>A0AAE1V7S2_9SOLA</name>
<evidence type="ECO:0000256" key="1">
    <source>
        <dbReference type="SAM" id="SignalP"/>
    </source>
</evidence>